<evidence type="ECO:0000256" key="1">
    <source>
        <dbReference type="ARBA" id="ARBA00022734"/>
    </source>
</evidence>
<feature type="domain" description="Galectin" evidence="3">
    <location>
        <begin position="107"/>
        <end position="244"/>
    </location>
</feature>
<dbReference type="InterPro" id="IPR013320">
    <property type="entry name" value="ConA-like_dom_sf"/>
</dbReference>
<dbReference type="SUPFAM" id="SSF49899">
    <property type="entry name" value="Concanavalin A-like lectins/glucanases"/>
    <property type="match status" value="1"/>
</dbReference>
<dbReference type="Pfam" id="PF00337">
    <property type="entry name" value="Gal-bind_lectin"/>
    <property type="match status" value="1"/>
</dbReference>
<keyword evidence="1 2" id="KW-0430">Lectin</keyword>
<evidence type="ECO:0000259" key="3">
    <source>
        <dbReference type="PROSITE" id="PS51304"/>
    </source>
</evidence>
<dbReference type="PANTHER" id="PTHR11346">
    <property type="entry name" value="GALECTIN"/>
    <property type="match status" value="1"/>
</dbReference>
<dbReference type="PROSITE" id="PS51304">
    <property type="entry name" value="GALECTIN"/>
    <property type="match status" value="2"/>
</dbReference>
<dbReference type="PANTHER" id="PTHR11346:SF185">
    <property type="entry name" value="GALECTIN"/>
    <property type="match status" value="1"/>
</dbReference>
<evidence type="ECO:0000313" key="4">
    <source>
        <dbReference type="Proteomes" id="UP000504615"/>
    </source>
</evidence>
<keyword evidence="4" id="KW-1185">Reference proteome</keyword>
<dbReference type="InterPro" id="IPR044156">
    <property type="entry name" value="Galectin-like"/>
</dbReference>
<protein>
    <recommendedName>
        <fullName evidence="2">Galectin</fullName>
    </recommendedName>
</protein>
<gene>
    <name evidence="5" type="primary">LOC105433428</name>
</gene>
<dbReference type="SMART" id="SM00908">
    <property type="entry name" value="Gal-bind_lectin"/>
    <property type="match status" value="1"/>
</dbReference>
<dbReference type="GO" id="GO:0030246">
    <property type="term" value="F:carbohydrate binding"/>
    <property type="evidence" value="ECO:0007669"/>
    <property type="project" value="UniProtKB-UniRule"/>
</dbReference>
<evidence type="ECO:0000256" key="2">
    <source>
        <dbReference type="RuleBase" id="RU102079"/>
    </source>
</evidence>
<dbReference type="CDD" id="cd00070">
    <property type="entry name" value="GLECT"/>
    <property type="match status" value="1"/>
</dbReference>
<accession>A0A6I9WUS2</accession>
<sequence length="246" mass="28132">MIQCQHRGSPPSSTSTPLSHRIIASITSAAQFHRVRKIAVNGEHFCAFGYRLSLEDIIALEINGAIEDIRIRQLNLLIYPDPSICRPSKTLILTTEEPLMDFLDVPITVDIGNEFRVGTRLFINGRLKLLPHSFYVNLQKGKTIYPHPIIPLHLNPRFLYGNSAPYVVMNCWNCGTWAHEERHQGHLSWMPGRDFLLIIHCEYEGYTIWLDNKVIGEFGHRMKSSIIDTLRISGDVVLYQLSMSHI</sequence>
<dbReference type="OrthoDB" id="5795596at2759"/>
<dbReference type="Gene3D" id="2.60.120.200">
    <property type="match status" value="2"/>
</dbReference>
<dbReference type="RefSeq" id="XP_011647063.2">
    <property type="nucleotide sequence ID" value="XM_011648761.2"/>
</dbReference>
<reference evidence="5" key="1">
    <citation type="submission" date="2025-08" db="UniProtKB">
        <authorList>
            <consortium name="RefSeq"/>
        </authorList>
    </citation>
    <scope>IDENTIFICATION</scope>
</reference>
<dbReference type="SMART" id="SM00276">
    <property type="entry name" value="GLECT"/>
    <property type="match status" value="1"/>
</dbReference>
<feature type="domain" description="Galectin" evidence="3">
    <location>
        <begin position="1"/>
        <end position="77"/>
    </location>
</feature>
<dbReference type="GeneID" id="105433428"/>
<dbReference type="InterPro" id="IPR001079">
    <property type="entry name" value="Galectin_CRD"/>
</dbReference>
<proteinExistence type="predicted"/>
<dbReference type="GO" id="GO:0016936">
    <property type="term" value="F:galactoside binding"/>
    <property type="evidence" value="ECO:0007669"/>
    <property type="project" value="TreeGrafter"/>
</dbReference>
<dbReference type="KEGG" id="pbar:105433428"/>
<dbReference type="AlphaFoldDB" id="A0A6I9WUS2"/>
<name>A0A6I9WUS2_9HYME</name>
<organism evidence="4 5">
    <name type="scientific">Pogonomyrmex barbatus</name>
    <name type="common">red harvester ant</name>
    <dbReference type="NCBI Taxonomy" id="144034"/>
    <lineage>
        <taxon>Eukaryota</taxon>
        <taxon>Metazoa</taxon>
        <taxon>Ecdysozoa</taxon>
        <taxon>Arthropoda</taxon>
        <taxon>Hexapoda</taxon>
        <taxon>Insecta</taxon>
        <taxon>Pterygota</taxon>
        <taxon>Neoptera</taxon>
        <taxon>Endopterygota</taxon>
        <taxon>Hymenoptera</taxon>
        <taxon>Apocrita</taxon>
        <taxon>Aculeata</taxon>
        <taxon>Formicoidea</taxon>
        <taxon>Formicidae</taxon>
        <taxon>Myrmicinae</taxon>
        <taxon>Pogonomyrmex</taxon>
    </lineage>
</organism>
<dbReference type="Proteomes" id="UP000504615">
    <property type="component" value="Unplaced"/>
</dbReference>
<evidence type="ECO:0000313" key="5">
    <source>
        <dbReference type="RefSeq" id="XP_011647063.2"/>
    </source>
</evidence>